<sequence length="50" mass="5330">MALGTKQADFDSFSAVDLFGGDRNFVDHVAAEAKYTGRAKAPADHFPDGN</sequence>
<dbReference type="STRING" id="1430440.MGMSRv2__1911"/>
<dbReference type="KEGG" id="mgy:MGMSRv2__1911"/>
<proteinExistence type="predicted"/>
<dbReference type="Proteomes" id="UP000018922">
    <property type="component" value="Chromosome I"/>
</dbReference>
<protein>
    <submittedName>
        <fullName evidence="1">Uncharacterized protein</fullName>
    </submittedName>
</protein>
<dbReference type="AlphaFoldDB" id="V6F491"/>
<evidence type="ECO:0000313" key="2">
    <source>
        <dbReference type="Proteomes" id="UP000018922"/>
    </source>
</evidence>
<name>V6F491_MAGGM</name>
<dbReference type="EMBL" id="HG794546">
    <property type="protein sequence ID" value="CDK99126.1"/>
    <property type="molecule type" value="Genomic_DNA"/>
</dbReference>
<evidence type="ECO:0000313" key="1">
    <source>
        <dbReference type="EMBL" id="CDK99126.1"/>
    </source>
</evidence>
<accession>V6F491</accession>
<reference evidence="1 2" key="1">
    <citation type="journal article" date="2014" name="Genome Announc.">
        <title>Complete genome sequence of Magnetospirillum gryphiswaldense MSR-1.</title>
        <authorList>
            <person name="Wang X."/>
            <person name="Wang Q."/>
            <person name="Zhang W."/>
            <person name="Wang Y."/>
            <person name="Li L."/>
            <person name="Wen T."/>
            <person name="Zhang T."/>
            <person name="Zhang Y."/>
            <person name="Xu J."/>
            <person name="Hu J."/>
            <person name="Li S."/>
            <person name="Liu L."/>
            <person name="Liu J."/>
            <person name="Jiang W."/>
            <person name="Tian J."/>
            <person name="Li Y."/>
            <person name="Schuler D."/>
            <person name="Wang L."/>
            <person name="Li J."/>
        </authorList>
    </citation>
    <scope>NUCLEOTIDE SEQUENCE [LARGE SCALE GENOMIC DNA]</scope>
    <source>
        <strain evidence="2">DSM 6361 / JCM 21280 / NBRC 15271 / MSR-1</strain>
    </source>
</reference>
<dbReference type="HOGENOM" id="CLU_3119495_0_0_5"/>
<organism evidence="1 2">
    <name type="scientific">Magnetospirillum gryphiswaldense (strain DSM 6361 / JCM 21280 / NBRC 15271 / MSR-1)</name>
    <dbReference type="NCBI Taxonomy" id="431944"/>
    <lineage>
        <taxon>Bacteria</taxon>
        <taxon>Pseudomonadati</taxon>
        <taxon>Pseudomonadota</taxon>
        <taxon>Alphaproteobacteria</taxon>
        <taxon>Rhodospirillales</taxon>
        <taxon>Rhodospirillaceae</taxon>
        <taxon>Magnetospirillum</taxon>
    </lineage>
</organism>
<keyword evidence="2" id="KW-1185">Reference proteome</keyword>
<gene>
    <name evidence="1" type="ordered locus">MGMSRv2__1911</name>
</gene>